<accession>A0A9W9VXH5</accession>
<proteinExistence type="inferred from homology"/>
<reference evidence="11" key="2">
    <citation type="journal article" date="2023" name="IMA Fungus">
        <title>Comparative genomic study of the Penicillium genus elucidates a diverse pangenome and 15 lateral gene transfer events.</title>
        <authorList>
            <person name="Petersen C."/>
            <person name="Sorensen T."/>
            <person name="Nielsen M.R."/>
            <person name="Sondergaard T.E."/>
            <person name="Sorensen J.L."/>
            <person name="Fitzpatrick D.A."/>
            <person name="Frisvad J.C."/>
            <person name="Nielsen K.L."/>
        </authorList>
    </citation>
    <scope>NUCLEOTIDE SEQUENCE</scope>
    <source>
        <strain evidence="11">IBT 29677</strain>
    </source>
</reference>
<reference evidence="11" key="1">
    <citation type="submission" date="2022-12" db="EMBL/GenBank/DDBJ databases">
        <authorList>
            <person name="Petersen C."/>
        </authorList>
    </citation>
    <scope>NUCLEOTIDE SEQUENCE</scope>
    <source>
        <strain evidence="11">IBT 29677</strain>
    </source>
</reference>
<feature type="region of interest" description="Disordered" evidence="10">
    <location>
        <begin position="131"/>
        <end position="155"/>
    </location>
</feature>
<dbReference type="PANTHER" id="PTHR13208">
    <property type="entry name" value="MEDIATOR OF RNA POLYMERASE II TRANSCRIPTION SUBUNIT 4"/>
    <property type="match status" value="1"/>
</dbReference>
<keyword evidence="4 8" id="KW-0805">Transcription regulation</keyword>
<feature type="compositionally biased region" description="Low complexity" evidence="10">
    <location>
        <begin position="182"/>
        <end position="191"/>
    </location>
</feature>
<keyword evidence="6 8" id="KW-0539">Nucleus</keyword>
<evidence type="ECO:0000256" key="4">
    <source>
        <dbReference type="ARBA" id="ARBA00023015"/>
    </source>
</evidence>
<evidence type="ECO:0000256" key="7">
    <source>
        <dbReference type="ARBA" id="ARBA00031257"/>
    </source>
</evidence>
<comment type="subunit">
    <text evidence="8">Component of the Mediator complex.</text>
</comment>
<comment type="caution">
    <text evidence="11">The sequence shown here is derived from an EMBL/GenBank/DDBJ whole genome shotgun (WGS) entry which is preliminary data.</text>
</comment>
<evidence type="ECO:0000313" key="11">
    <source>
        <dbReference type="EMBL" id="KAJ5391111.1"/>
    </source>
</evidence>
<keyword evidence="12" id="KW-1185">Reference proteome</keyword>
<dbReference type="Pfam" id="PF10018">
    <property type="entry name" value="Med4"/>
    <property type="match status" value="1"/>
</dbReference>
<comment type="function">
    <text evidence="8">Component of the Mediator complex, a coactivator involved in the regulated transcription of nearly all RNA polymerase II-dependent genes. Mediator functions as a bridge to convey information from gene-specific regulatory proteins to the basal RNA polymerase II transcription machinery. Mediator is recruited to promoters by direct interactions with regulatory proteins and serves as a scaffold for the assembly of a functional preinitiation complex with RNA polymerase II and the general transcription factors.</text>
</comment>
<feature type="compositionally biased region" description="Low complexity" evidence="10">
    <location>
        <begin position="304"/>
        <end position="316"/>
    </location>
</feature>
<feature type="compositionally biased region" description="Acidic residues" evidence="10">
    <location>
        <begin position="342"/>
        <end position="351"/>
    </location>
</feature>
<organism evidence="11 12">
    <name type="scientific">Penicillium cosmopolitanum</name>
    <dbReference type="NCBI Taxonomy" id="1131564"/>
    <lineage>
        <taxon>Eukaryota</taxon>
        <taxon>Fungi</taxon>
        <taxon>Dikarya</taxon>
        <taxon>Ascomycota</taxon>
        <taxon>Pezizomycotina</taxon>
        <taxon>Eurotiomycetes</taxon>
        <taxon>Eurotiomycetidae</taxon>
        <taxon>Eurotiales</taxon>
        <taxon>Aspergillaceae</taxon>
        <taxon>Penicillium</taxon>
    </lineage>
</organism>
<name>A0A9W9VXH5_9EURO</name>
<feature type="compositionally biased region" description="Acidic residues" evidence="10">
    <location>
        <begin position="133"/>
        <end position="142"/>
    </location>
</feature>
<dbReference type="GO" id="GO:0003712">
    <property type="term" value="F:transcription coregulator activity"/>
    <property type="evidence" value="ECO:0007669"/>
    <property type="project" value="InterPro"/>
</dbReference>
<keyword evidence="5 8" id="KW-0804">Transcription</keyword>
<evidence type="ECO:0000256" key="8">
    <source>
        <dbReference type="RuleBase" id="RU364141"/>
    </source>
</evidence>
<evidence type="ECO:0000256" key="10">
    <source>
        <dbReference type="SAM" id="MobiDB-lite"/>
    </source>
</evidence>
<evidence type="ECO:0000256" key="6">
    <source>
        <dbReference type="ARBA" id="ARBA00023242"/>
    </source>
</evidence>
<feature type="coiled-coil region" evidence="9">
    <location>
        <begin position="90"/>
        <end position="127"/>
    </location>
</feature>
<feature type="region of interest" description="Disordered" evidence="10">
    <location>
        <begin position="281"/>
        <end position="351"/>
    </location>
</feature>
<dbReference type="AlphaFoldDB" id="A0A9W9VXH5"/>
<keyword evidence="9" id="KW-0175">Coiled coil</keyword>
<feature type="compositionally biased region" description="Pro residues" evidence="10">
    <location>
        <begin position="317"/>
        <end position="332"/>
    </location>
</feature>
<comment type="subcellular location">
    <subcellularLocation>
        <location evidence="1 8">Nucleus</location>
    </subcellularLocation>
</comment>
<keyword evidence="8" id="KW-0010">Activator</keyword>
<dbReference type="PANTHER" id="PTHR13208:SF2">
    <property type="entry name" value="MEDIATOR OF RNA POLYMERASE II TRANSCRIPTION SUBUNIT 4"/>
    <property type="match status" value="1"/>
</dbReference>
<protein>
    <recommendedName>
        <fullName evidence="3 8">Mediator of RNA polymerase II transcription subunit 4</fullName>
    </recommendedName>
    <alternativeName>
        <fullName evidence="7 8">Mediator complex subunit 4</fullName>
    </alternativeName>
</protein>
<sequence length="351" mass="37563">MNASGSALFASLRIFTTSQLHFSPASGTPQELPLALTMNNVVQSSLTDVESKLNSLLTTLTHSPAAAGAPAAAIALLNADDTLTSTIETLRRHQENYAKILNLRNEAEQLETRVRAIVGDLERFDREIRTACDDESDSDSDSDSQNNSTRGSKPLSRKEIDYRLLLDFARRISKYNHEAAADAANGAAGKGQTTRQQLPDKDVQMSGINGDSTAEDGKEPVSSVTKNATQWLDDSANVTREVYMMPYPMEDRIRMGLMGQVQLAAGQDPDKEVERLIREAEGLGVAEAPAPAPTTDTRQDEAAKAAAQAGSVAASAPRPPPAAAPAPAPAPKPKPKGLLDLDLYDPDDDDD</sequence>
<dbReference type="GO" id="GO:0016592">
    <property type="term" value="C:mediator complex"/>
    <property type="evidence" value="ECO:0007669"/>
    <property type="project" value="InterPro"/>
</dbReference>
<evidence type="ECO:0000256" key="5">
    <source>
        <dbReference type="ARBA" id="ARBA00023163"/>
    </source>
</evidence>
<comment type="similarity">
    <text evidence="2 8">Belongs to the Mediator complex subunit 4 family.</text>
</comment>
<evidence type="ECO:0000313" key="12">
    <source>
        <dbReference type="Proteomes" id="UP001147747"/>
    </source>
</evidence>
<dbReference type="InterPro" id="IPR019258">
    <property type="entry name" value="Mediator_Med4"/>
</dbReference>
<feature type="region of interest" description="Disordered" evidence="10">
    <location>
        <begin position="182"/>
        <end position="228"/>
    </location>
</feature>
<dbReference type="EMBL" id="JAPZBU010000008">
    <property type="protein sequence ID" value="KAJ5391111.1"/>
    <property type="molecule type" value="Genomic_DNA"/>
</dbReference>
<dbReference type="GO" id="GO:0070847">
    <property type="term" value="C:core mediator complex"/>
    <property type="evidence" value="ECO:0007669"/>
    <property type="project" value="TreeGrafter"/>
</dbReference>
<evidence type="ECO:0000256" key="9">
    <source>
        <dbReference type="SAM" id="Coils"/>
    </source>
</evidence>
<evidence type="ECO:0000256" key="3">
    <source>
        <dbReference type="ARBA" id="ARBA00020629"/>
    </source>
</evidence>
<evidence type="ECO:0000256" key="1">
    <source>
        <dbReference type="ARBA" id="ARBA00004123"/>
    </source>
</evidence>
<evidence type="ECO:0000256" key="2">
    <source>
        <dbReference type="ARBA" id="ARBA00009626"/>
    </source>
</evidence>
<dbReference type="OrthoDB" id="1929813at2759"/>
<dbReference type="GO" id="GO:0006357">
    <property type="term" value="P:regulation of transcription by RNA polymerase II"/>
    <property type="evidence" value="ECO:0007669"/>
    <property type="project" value="InterPro"/>
</dbReference>
<dbReference type="Proteomes" id="UP001147747">
    <property type="component" value="Unassembled WGS sequence"/>
</dbReference>
<gene>
    <name evidence="8" type="primary">MED4</name>
    <name evidence="11" type="ORF">N7509_006601</name>
</gene>